<dbReference type="InterPro" id="IPR025332">
    <property type="entry name" value="DUF4238"/>
</dbReference>
<keyword evidence="1" id="KW-0614">Plasmid</keyword>
<proteinExistence type="predicted"/>
<geneLocation type="plasmid" evidence="1">
    <name>pMARC5</name>
</geneLocation>
<reference evidence="1" key="1">
    <citation type="submission" date="2012-03" db="EMBL/GenBank/DDBJ databases">
        <authorList>
            <person name="Maj A."/>
            <person name="Bartosik D."/>
            <person name="Brzuszkiewicz E."/>
            <person name="Daniel R."/>
        </authorList>
    </citation>
    <scope>NUCLEOTIDE SEQUENCE</scope>
    <source>
        <strain evidence="1">DSM 11574</strain>
        <plasmid evidence="1">pMARC5</plasmid>
    </source>
</reference>
<sequence>MQLKRFTGLNGKLSVWNKRAGKLLQQAPNNTFGETHLYTIENERGEKDTSFEKALSKVEATAANLIDAIEGAVEQGRAPTFSASEKASLDLFFYTAWKRVPDFFGKAESINAGPEFLDEIFGALLIKHPDREAEIDALNTPQSRKRLLQAGKVQGMAIPSERILNILARRGLTILQLPPGGYGFLIGSLPIARTRHPLTDPEAEAWMPISPRLVIGLGMAEDTVTLGEFDPIRLTGFNRTIAAQSTMFGGPNPAQVKEMAEWLAIENVKFDR</sequence>
<protein>
    <recommendedName>
        <fullName evidence="2">DUF4238 domain-containing protein</fullName>
    </recommendedName>
</protein>
<dbReference type="EMBL" id="JQ796371">
    <property type="protein sequence ID" value="AFQ90352.1"/>
    <property type="molecule type" value="Genomic_DNA"/>
</dbReference>
<dbReference type="AlphaFoldDB" id="J7K538"/>
<evidence type="ECO:0008006" key="2">
    <source>
        <dbReference type="Google" id="ProtNLM"/>
    </source>
</evidence>
<evidence type="ECO:0000313" key="1">
    <source>
        <dbReference type="EMBL" id="AFQ90352.1"/>
    </source>
</evidence>
<organism evidence="1">
    <name type="scientific">Paracoccus marcusii</name>
    <dbReference type="NCBI Taxonomy" id="59779"/>
    <lineage>
        <taxon>Bacteria</taxon>
        <taxon>Pseudomonadati</taxon>
        <taxon>Pseudomonadota</taxon>
        <taxon>Alphaproteobacteria</taxon>
        <taxon>Rhodobacterales</taxon>
        <taxon>Paracoccaceae</taxon>
        <taxon>Paracoccus</taxon>
    </lineage>
</organism>
<name>J7K538_9RHOB</name>
<accession>J7K538</accession>
<dbReference type="Pfam" id="PF14022">
    <property type="entry name" value="DUF4238"/>
    <property type="match status" value="1"/>
</dbReference>